<sequence>MRKQSYIKRGLQGRGFLVGLLVFAGGIFFSVRADEVPPNVVLIVVDDLNDWSDSFGGYADAKMPNLDRLAASGMKFNNAHCTAPACSPSRTSFLSGLLPSTTGHYANGQGTEENLRLKTVTFLNQYFSERGYETHRTGKVYHGDEPFPVSEWDSSRINISSPLPPTEDRPLHGISSYSSTTTFDWGVIDKQAEDMAEYRCATFVLNKLEQYETDPDPFFIACGFYNPHLPWFAPQEYFDRFPLEEISLPITQDNDQDDVPEIGRTHRDHDAVVAAGKWKEGVQGYLAACAVTDDAIGRILDGIDAHPKKNNTIVVLITDHGWHLGEKQTWRKFTLWEESTRTPMVWVVPGVTAAGQVCDKPVSLLDLYPTLTDLCGLPDNPENEGNSLAPLLGDPSADWDHVSITEDGYKCVAARDERWRYIRYIDGSEELYDHDVDPMEWTNIASQVSSQSVIDRLSARLPKRYAEPSDDRETGAMNYDFWKAATGGGALDADSDGDSITDWYEFVAGSDPLVSDKDESLEWAGAITADANHWNFPVTRDGSHTGAPPILFSYDLETWYHGGVFSNDNYMLPVQGSHGFVRFLQDFPEEGGETNSVNVSTAFDGVKYDSITAAGLDAVTTGGSWVLNTARGATFALEGLLAADLALLMDDEVNVAGDEFFARLDFDTAFSLTGQSVEVDFNFLIRRYGAGKGTAFELRDSSDGAIARFEWSSVDDRIYLNNVDVGGEHYYGGSNWGSESQLPNQRSLSFLVGEGDVTVDYDSYGTDGSDGTNILVSSQALLGTAADLKSLVILSSGTTDSKEGVYLDDVTVQSFP</sequence>
<dbReference type="SUPFAM" id="SSF53649">
    <property type="entry name" value="Alkaline phosphatase-like"/>
    <property type="match status" value="1"/>
</dbReference>
<evidence type="ECO:0000256" key="4">
    <source>
        <dbReference type="ARBA" id="ARBA00022729"/>
    </source>
</evidence>
<dbReference type="InterPro" id="IPR000917">
    <property type="entry name" value="Sulfatase_N"/>
</dbReference>
<comment type="cofactor">
    <cofactor evidence="1">
        <name>Ca(2+)</name>
        <dbReference type="ChEBI" id="CHEBI:29108"/>
    </cofactor>
</comment>
<keyword evidence="3" id="KW-0479">Metal-binding</keyword>
<dbReference type="PANTHER" id="PTHR45953">
    <property type="entry name" value="IDURONATE 2-SULFATASE"/>
    <property type="match status" value="1"/>
</dbReference>
<dbReference type="RefSeq" id="WP_168433017.1">
    <property type="nucleotide sequence ID" value="NZ_CAAHFH010000001.1"/>
</dbReference>
<evidence type="ECO:0000256" key="6">
    <source>
        <dbReference type="ARBA" id="ARBA00022837"/>
    </source>
</evidence>
<dbReference type="Pfam" id="PF00884">
    <property type="entry name" value="Sulfatase"/>
    <property type="match status" value="1"/>
</dbReference>
<evidence type="ECO:0000256" key="2">
    <source>
        <dbReference type="ARBA" id="ARBA00008779"/>
    </source>
</evidence>
<keyword evidence="5" id="KW-0378">Hydrolase</keyword>
<evidence type="ECO:0000313" key="8">
    <source>
        <dbReference type="EMBL" id="VGO19009.1"/>
    </source>
</evidence>
<dbReference type="GO" id="GO:0004423">
    <property type="term" value="F:iduronate-2-sulfatase activity"/>
    <property type="evidence" value="ECO:0007669"/>
    <property type="project" value="InterPro"/>
</dbReference>
<organism evidence="8 9">
    <name type="scientific">Pontiella sulfatireligans</name>
    <dbReference type="NCBI Taxonomy" id="2750658"/>
    <lineage>
        <taxon>Bacteria</taxon>
        <taxon>Pseudomonadati</taxon>
        <taxon>Kiritimatiellota</taxon>
        <taxon>Kiritimatiellia</taxon>
        <taxon>Kiritimatiellales</taxon>
        <taxon>Pontiellaceae</taxon>
        <taxon>Pontiella</taxon>
    </lineage>
</organism>
<dbReference type="CDD" id="cd16030">
    <property type="entry name" value="iduronate-2-sulfatase"/>
    <property type="match status" value="1"/>
</dbReference>
<evidence type="ECO:0000256" key="1">
    <source>
        <dbReference type="ARBA" id="ARBA00001913"/>
    </source>
</evidence>
<dbReference type="Gene3D" id="3.40.720.10">
    <property type="entry name" value="Alkaline Phosphatase, subunit A"/>
    <property type="match status" value="1"/>
</dbReference>
<keyword evidence="6" id="KW-0106">Calcium</keyword>
<dbReference type="InterPro" id="IPR017850">
    <property type="entry name" value="Alkaline_phosphatase_core_sf"/>
</dbReference>
<dbReference type="GO" id="GO:0046872">
    <property type="term" value="F:metal ion binding"/>
    <property type="evidence" value="ECO:0007669"/>
    <property type="project" value="UniProtKB-KW"/>
</dbReference>
<gene>
    <name evidence="8" type="primary">betC_22</name>
    <name evidence="8" type="ORF">SCARR_01063</name>
</gene>
<proteinExistence type="inferred from homology"/>
<dbReference type="PANTHER" id="PTHR45953:SF1">
    <property type="entry name" value="IDURONATE 2-SULFATASE"/>
    <property type="match status" value="1"/>
</dbReference>
<dbReference type="Proteomes" id="UP000346198">
    <property type="component" value="Unassembled WGS sequence"/>
</dbReference>
<dbReference type="AlphaFoldDB" id="A0A6C2UGG4"/>
<evidence type="ECO:0000313" key="9">
    <source>
        <dbReference type="Proteomes" id="UP000346198"/>
    </source>
</evidence>
<dbReference type="InterPro" id="IPR035874">
    <property type="entry name" value="IDS"/>
</dbReference>
<keyword evidence="4" id="KW-0732">Signal</keyword>
<keyword evidence="9" id="KW-1185">Reference proteome</keyword>
<dbReference type="GO" id="GO:0005737">
    <property type="term" value="C:cytoplasm"/>
    <property type="evidence" value="ECO:0007669"/>
    <property type="project" value="TreeGrafter"/>
</dbReference>
<accession>A0A6C2UGG4</accession>
<comment type="similarity">
    <text evidence="2">Belongs to the sulfatase family.</text>
</comment>
<evidence type="ECO:0000256" key="5">
    <source>
        <dbReference type="ARBA" id="ARBA00022801"/>
    </source>
</evidence>
<protein>
    <submittedName>
        <fullName evidence="8">Choline-sulfatase</fullName>
    </submittedName>
</protein>
<dbReference type="EMBL" id="CAAHFH010000001">
    <property type="protein sequence ID" value="VGO19009.1"/>
    <property type="molecule type" value="Genomic_DNA"/>
</dbReference>
<name>A0A6C2UGG4_9BACT</name>
<evidence type="ECO:0000256" key="3">
    <source>
        <dbReference type="ARBA" id="ARBA00022723"/>
    </source>
</evidence>
<feature type="domain" description="Sulfatase N-terminal" evidence="7">
    <location>
        <begin position="38"/>
        <end position="376"/>
    </location>
</feature>
<reference evidence="8 9" key="1">
    <citation type="submission" date="2019-04" db="EMBL/GenBank/DDBJ databases">
        <authorList>
            <person name="Van Vliet M D."/>
        </authorList>
    </citation>
    <scope>NUCLEOTIDE SEQUENCE [LARGE SCALE GENOMIC DNA]</scope>
    <source>
        <strain evidence="8 9">F21</strain>
    </source>
</reference>
<evidence type="ECO:0000259" key="7">
    <source>
        <dbReference type="Pfam" id="PF00884"/>
    </source>
</evidence>